<feature type="domain" description="Helicase C-terminal" evidence="13">
    <location>
        <begin position="222"/>
        <end position="393"/>
    </location>
</feature>
<proteinExistence type="inferred from homology"/>
<feature type="domain" description="Helicase ATP-binding" evidence="12">
    <location>
        <begin position="32"/>
        <end position="211"/>
    </location>
</feature>
<dbReference type="GO" id="GO:0003676">
    <property type="term" value="F:nucleic acid binding"/>
    <property type="evidence" value="ECO:0007669"/>
    <property type="project" value="InterPro"/>
</dbReference>
<dbReference type="EMBL" id="SZVP01000015">
    <property type="protein sequence ID" value="TMM43120.1"/>
    <property type="molecule type" value="Genomic_DNA"/>
</dbReference>
<keyword evidence="6 11" id="KW-0067">ATP-binding</keyword>
<dbReference type="Pfam" id="PF00270">
    <property type="entry name" value="DEAD"/>
    <property type="match status" value="1"/>
</dbReference>
<evidence type="ECO:0000259" key="12">
    <source>
        <dbReference type="PROSITE" id="PS51192"/>
    </source>
</evidence>
<dbReference type="InterPro" id="IPR027417">
    <property type="entry name" value="P-loop_NTPase"/>
</dbReference>
<dbReference type="PROSITE" id="PS51194">
    <property type="entry name" value="HELICASE_CTER"/>
    <property type="match status" value="1"/>
</dbReference>
<evidence type="ECO:0000256" key="8">
    <source>
        <dbReference type="ARBA" id="ARBA00047984"/>
    </source>
</evidence>
<protein>
    <recommendedName>
        <fullName evidence="9">DEAD-box ATP-dependent RNA helicase RhpA</fullName>
        <ecNumber evidence="1">3.6.4.13</ecNumber>
    </recommendedName>
</protein>
<comment type="catalytic activity">
    <reaction evidence="8">
        <text>ATP + H2O = ADP + phosphate + H(+)</text>
        <dbReference type="Rhea" id="RHEA:13065"/>
        <dbReference type="ChEBI" id="CHEBI:15377"/>
        <dbReference type="ChEBI" id="CHEBI:15378"/>
        <dbReference type="ChEBI" id="CHEBI:30616"/>
        <dbReference type="ChEBI" id="CHEBI:43474"/>
        <dbReference type="ChEBI" id="CHEBI:456216"/>
        <dbReference type="EC" id="3.6.4.13"/>
    </reaction>
</comment>
<keyword evidence="3 11" id="KW-0547">Nucleotide-binding</keyword>
<dbReference type="InterPro" id="IPR044742">
    <property type="entry name" value="DEAD/DEAH_RhlB"/>
</dbReference>
<dbReference type="GO" id="GO:0009266">
    <property type="term" value="P:response to temperature stimulus"/>
    <property type="evidence" value="ECO:0007669"/>
    <property type="project" value="UniProtKB-ARBA"/>
</dbReference>
<evidence type="ECO:0000259" key="14">
    <source>
        <dbReference type="PROSITE" id="PS51195"/>
    </source>
</evidence>
<gene>
    <name evidence="15" type="ORF">FCS21_13395</name>
</gene>
<dbReference type="GO" id="GO:0005524">
    <property type="term" value="F:ATP binding"/>
    <property type="evidence" value="ECO:0007669"/>
    <property type="project" value="UniProtKB-KW"/>
</dbReference>
<evidence type="ECO:0000256" key="4">
    <source>
        <dbReference type="ARBA" id="ARBA00022801"/>
    </source>
</evidence>
<dbReference type="RefSeq" id="WP_138624055.1">
    <property type="nucleotide sequence ID" value="NZ_SZVP01000015.1"/>
</dbReference>
<evidence type="ECO:0000256" key="2">
    <source>
        <dbReference type="ARBA" id="ARBA00022490"/>
    </source>
</evidence>
<keyword evidence="4 11" id="KW-0378">Hydrolase</keyword>
<feature type="domain" description="DEAD-box RNA helicase Q" evidence="14">
    <location>
        <begin position="1"/>
        <end position="29"/>
    </location>
</feature>
<evidence type="ECO:0000259" key="13">
    <source>
        <dbReference type="PROSITE" id="PS51194"/>
    </source>
</evidence>
<dbReference type="FunFam" id="3.40.50.300:FF:000108">
    <property type="entry name" value="ATP-dependent RNA helicase RhlE"/>
    <property type="match status" value="1"/>
</dbReference>
<dbReference type="OrthoDB" id="8520957at2"/>
<dbReference type="SUPFAM" id="SSF52540">
    <property type="entry name" value="P-loop containing nucleoside triphosphate hydrolases"/>
    <property type="match status" value="1"/>
</dbReference>
<dbReference type="InterPro" id="IPR050079">
    <property type="entry name" value="DEAD_box_RNA_helicase"/>
</dbReference>
<evidence type="ECO:0000256" key="1">
    <source>
        <dbReference type="ARBA" id="ARBA00012552"/>
    </source>
</evidence>
<dbReference type="InterPro" id="IPR000629">
    <property type="entry name" value="RNA-helicase_DEAD-box_CS"/>
</dbReference>
<dbReference type="PROSITE" id="PS00039">
    <property type="entry name" value="DEAD_ATP_HELICASE"/>
    <property type="match status" value="1"/>
</dbReference>
<dbReference type="CDD" id="cd00268">
    <property type="entry name" value="DEADc"/>
    <property type="match status" value="1"/>
</dbReference>
<dbReference type="CDD" id="cd18787">
    <property type="entry name" value="SF2_C_DEAD"/>
    <property type="match status" value="1"/>
</dbReference>
<keyword evidence="5 11" id="KW-0347">Helicase</keyword>
<dbReference type="GO" id="GO:0016787">
    <property type="term" value="F:hydrolase activity"/>
    <property type="evidence" value="ECO:0007669"/>
    <property type="project" value="UniProtKB-KW"/>
</dbReference>
<dbReference type="PANTHER" id="PTHR47959">
    <property type="entry name" value="ATP-DEPENDENT RNA HELICASE RHLE-RELATED"/>
    <property type="match status" value="1"/>
</dbReference>
<evidence type="ECO:0000256" key="9">
    <source>
        <dbReference type="ARBA" id="ARBA00074363"/>
    </source>
</evidence>
<dbReference type="InterPro" id="IPR014001">
    <property type="entry name" value="Helicase_ATP-bd"/>
</dbReference>
<keyword evidence="16" id="KW-1185">Reference proteome</keyword>
<dbReference type="InterPro" id="IPR014014">
    <property type="entry name" value="RNA_helicase_DEAD_Q_motif"/>
</dbReference>
<sequence>MSFSTLKLSTPILNAIADLGYTKATDIQKKAIPVVLSGKDIIAAAQTGTGKTASFVLPILEKLFTNYKKTEKKLRAKRIRALILVPTRELAVQVEASISQYGKYVDISSMAMYGGVDAQEQKQRLIWGVDILVATPGRLLDMAHQRVLHFDELDMLVLDEADRMLDMGFIDDINKIIERLPEHRQNLLFSATISDEVRALAKRTIHKPVEISIGADKSAQPKIEQWLVTVDKSNKSALLSHLITTQHWQQALIFIETKHGAAKLVSQLEKRGICAESIHSGRAQDIREKILNDFKVGKIKFLIATAIAARGIDIGELSRVINYDLPAQVDDYIHRIGRTGRAGASGEAVSFVSKDNFRELCAIESRLGHIIPRKEFAEFPVKKIVPLSKLNYVTKYAQSKQ</sequence>
<dbReference type="Gene3D" id="3.40.50.300">
    <property type="entry name" value="P-loop containing nucleotide triphosphate hydrolases"/>
    <property type="match status" value="2"/>
</dbReference>
<evidence type="ECO:0000256" key="6">
    <source>
        <dbReference type="ARBA" id="ARBA00022840"/>
    </source>
</evidence>
<organism evidence="15 16">
    <name type="scientific">Colwellia ponticola</name>
    <dbReference type="NCBI Taxonomy" id="2304625"/>
    <lineage>
        <taxon>Bacteria</taxon>
        <taxon>Pseudomonadati</taxon>
        <taxon>Pseudomonadota</taxon>
        <taxon>Gammaproteobacteria</taxon>
        <taxon>Alteromonadales</taxon>
        <taxon>Colwelliaceae</taxon>
        <taxon>Colwellia</taxon>
    </lineage>
</organism>
<comment type="similarity">
    <text evidence="7 11">Belongs to the DEAD box helicase family.</text>
</comment>
<evidence type="ECO:0000256" key="3">
    <source>
        <dbReference type="ARBA" id="ARBA00022741"/>
    </source>
</evidence>
<keyword evidence="2" id="KW-0963">Cytoplasm</keyword>
<dbReference type="SMART" id="SM00490">
    <property type="entry name" value="HELICc"/>
    <property type="match status" value="1"/>
</dbReference>
<evidence type="ECO:0000313" key="16">
    <source>
        <dbReference type="Proteomes" id="UP000307702"/>
    </source>
</evidence>
<evidence type="ECO:0000256" key="5">
    <source>
        <dbReference type="ARBA" id="ARBA00022806"/>
    </source>
</evidence>
<evidence type="ECO:0000256" key="11">
    <source>
        <dbReference type="RuleBase" id="RU000492"/>
    </source>
</evidence>
<feature type="short sequence motif" description="Q motif" evidence="10">
    <location>
        <begin position="1"/>
        <end position="29"/>
    </location>
</feature>
<evidence type="ECO:0000256" key="10">
    <source>
        <dbReference type="PROSITE-ProRule" id="PRU00552"/>
    </source>
</evidence>
<dbReference type="InterPro" id="IPR001650">
    <property type="entry name" value="Helicase_C-like"/>
</dbReference>
<dbReference type="SMART" id="SM00487">
    <property type="entry name" value="DEXDc"/>
    <property type="match status" value="1"/>
</dbReference>
<accession>A0A8H2PJD2</accession>
<dbReference type="PROSITE" id="PS51195">
    <property type="entry name" value="Q_MOTIF"/>
    <property type="match status" value="1"/>
</dbReference>
<dbReference type="InterPro" id="IPR011545">
    <property type="entry name" value="DEAD/DEAH_box_helicase_dom"/>
</dbReference>
<evidence type="ECO:0000313" key="15">
    <source>
        <dbReference type="EMBL" id="TMM43120.1"/>
    </source>
</evidence>
<dbReference type="Pfam" id="PF00271">
    <property type="entry name" value="Helicase_C"/>
    <property type="match status" value="1"/>
</dbReference>
<comment type="caution">
    <text evidence="15">The sequence shown here is derived from an EMBL/GenBank/DDBJ whole genome shotgun (WGS) entry which is preliminary data.</text>
</comment>
<dbReference type="AlphaFoldDB" id="A0A8H2PJD2"/>
<dbReference type="GO" id="GO:0042255">
    <property type="term" value="P:ribosome assembly"/>
    <property type="evidence" value="ECO:0007669"/>
    <property type="project" value="UniProtKB-ARBA"/>
</dbReference>
<dbReference type="PROSITE" id="PS51192">
    <property type="entry name" value="HELICASE_ATP_BIND_1"/>
    <property type="match status" value="1"/>
</dbReference>
<dbReference type="EC" id="3.6.4.13" evidence="1"/>
<dbReference type="Proteomes" id="UP000307702">
    <property type="component" value="Unassembled WGS sequence"/>
</dbReference>
<dbReference type="GO" id="GO:0003724">
    <property type="term" value="F:RNA helicase activity"/>
    <property type="evidence" value="ECO:0007669"/>
    <property type="project" value="UniProtKB-EC"/>
</dbReference>
<name>A0A8H2PJD2_9GAMM</name>
<evidence type="ECO:0000256" key="7">
    <source>
        <dbReference type="ARBA" id="ARBA00038437"/>
    </source>
</evidence>
<dbReference type="PANTHER" id="PTHR47959:SF11">
    <property type="entry name" value="ATP-DEPENDENT RNA HELICASE DEAD BOX FAMILY"/>
    <property type="match status" value="1"/>
</dbReference>
<dbReference type="GO" id="GO:0005829">
    <property type="term" value="C:cytosol"/>
    <property type="evidence" value="ECO:0007669"/>
    <property type="project" value="TreeGrafter"/>
</dbReference>
<reference evidence="15 16" key="1">
    <citation type="submission" date="2019-05" db="EMBL/GenBank/DDBJ databases">
        <title>Colwellia ponticola sp. nov., isolated from seawater.</title>
        <authorList>
            <person name="Yoon J.-H."/>
        </authorList>
    </citation>
    <scope>NUCLEOTIDE SEQUENCE [LARGE SCALE GENOMIC DNA]</scope>
    <source>
        <strain evidence="15 16">OISW-25</strain>
    </source>
</reference>